<feature type="transmembrane region" description="Helical" evidence="1">
    <location>
        <begin position="204"/>
        <end position="221"/>
    </location>
</feature>
<feature type="transmembrane region" description="Helical" evidence="1">
    <location>
        <begin position="140"/>
        <end position="166"/>
    </location>
</feature>
<evidence type="ECO:0000313" key="2">
    <source>
        <dbReference type="EMBL" id="RSI09572.1"/>
    </source>
</evidence>
<dbReference type="RefSeq" id="WP_125444802.1">
    <property type="nucleotide sequence ID" value="NZ_CAXTGR010000001.1"/>
</dbReference>
<feature type="transmembrane region" description="Helical" evidence="1">
    <location>
        <begin position="42"/>
        <end position="59"/>
    </location>
</feature>
<keyword evidence="1" id="KW-1133">Transmembrane helix</keyword>
<feature type="transmembrane region" description="Helical" evidence="1">
    <location>
        <begin position="233"/>
        <end position="261"/>
    </location>
</feature>
<dbReference type="EMBL" id="RJMK01000001">
    <property type="protein sequence ID" value="RSI09572.1"/>
    <property type="molecule type" value="Genomic_DNA"/>
</dbReference>
<dbReference type="AlphaFoldDB" id="A0AAE8KA98"/>
<proteinExistence type="predicted"/>
<comment type="caution">
    <text evidence="2">The sequence shown here is derived from an EMBL/GenBank/DDBJ whole genome shotgun (WGS) entry which is preliminary data.</text>
</comment>
<protein>
    <recommendedName>
        <fullName evidence="4">Glycosyltransferase RgtA/B/C/D-like domain-containing protein</fullName>
    </recommendedName>
</protein>
<feature type="transmembrane region" description="Helical" evidence="1">
    <location>
        <begin position="79"/>
        <end position="100"/>
    </location>
</feature>
<feature type="transmembrane region" description="Helical" evidence="1">
    <location>
        <begin position="450"/>
        <end position="469"/>
    </location>
</feature>
<evidence type="ECO:0000256" key="1">
    <source>
        <dbReference type="SAM" id="Phobius"/>
    </source>
</evidence>
<name>A0AAE8KA98_STRSA</name>
<feature type="transmembrane region" description="Helical" evidence="1">
    <location>
        <begin position="420"/>
        <end position="444"/>
    </location>
</feature>
<keyword evidence="1" id="KW-0812">Transmembrane</keyword>
<reference evidence="2 3" key="1">
    <citation type="submission" date="2018-11" db="EMBL/GenBank/DDBJ databases">
        <title>Species Designations Belie Phenotypic and Genotypic Heterogeneity in Oral Streptococci.</title>
        <authorList>
            <person name="Velsko I."/>
        </authorList>
    </citation>
    <scope>NUCLEOTIDE SEQUENCE [LARGE SCALE GENOMIC DNA]</scope>
    <source>
        <strain evidence="2 3">KLC04</strain>
    </source>
</reference>
<gene>
    <name evidence="2" type="ORF">D8888_01435</name>
</gene>
<feature type="transmembrane region" description="Helical" evidence="1">
    <location>
        <begin position="12"/>
        <end position="30"/>
    </location>
</feature>
<organism evidence="2 3">
    <name type="scientific">Streptococcus sanguinis</name>
    <dbReference type="NCBI Taxonomy" id="1305"/>
    <lineage>
        <taxon>Bacteria</taxon>
        <taxon>Bacillati</taxon>
        <taxon>Bacillota</taxon>
        <taxon>Bacilli</taxon>
        <taxon>Lactobacillales</taxon>
        <taxon>Streptococcaceae</taxon>
        <taxon>Streptococcus</taxon>
    </lineage>
</organism>
<evidence type="ECO:0008006" key="4">
    <source>
        <dbReference type="Google" id="ProtNLM"/>
    </source>
</evidence>
<accession>A0AAE8KA98</accession>
<evidence type="ECO:0000313" key="3">
    <source>
        <dbReference type="Proteomes" id="UP000272846"/>
    </source>
</evidence>
<feature type="transmembrane region" description="Helical" evidence="1">
    <location>
        <begin position="476"/>
        <end position="496"/>
    </location>
</feature>
<keyword evidence="1" id="KW-0472">Membrane</keyword>
<dbReference type="Proteomes" id="UP000272846">
    <property type="component" value="Unassembled WGS sequence"/>
</dbReference>
<sequence>MKKLLKLGNSIYFSLMVFWLYFSIYFIFQYLNIDYSNLNRSVAKFLVILFFSSILSFHYRKSFLRLLNYILQIILKKKYLLVIGMLTFQIIITLSSLSLASADTTIVFNIATNVSFAQTTDYISQNPNNFLLVLWFKLNYIFAGNNLLFILALWNIIFIDSSIAIIYKINKMVIGAKIANLSFLIMSLILGFSPQYIYTYSDTITLFLLTLFIYSVCKLILDKTSIRYSLCSGIFLGFATGFRPTVLIFLISFAIVIIFIFLRGNIQKYLKSYLRSILVFSAAFAMTMLLTSSILNYQSVVKYEANKSRTMLYYVNLGLTYSGNIHSELSEEILNSEGKDRNRIAINEIKSRLKNYNFETFIGHLFYKYYWMTGEGMLGWFQERVFSESNRPDISWLKNIQDTKIAKLIRTYVYVEGENYFYYALFIQILWVIMVIGLIFYSKLFVTNNYYLLWMQISIFGALMFLFIFEAGRTRYLIQFLPAIITISATGWSSIIDYFKTKHQKSNIK</sequence>
<feature type="transmembrane region" description="Helical" evidence="1">
    <location>
        <begin position="178"/>
        <end position="198"/>
    </location>
</feature>
<feature type="transmembrane region" description="Helical" evidence="1">
    <location>
        <begin position="273"/>
        <end position="297"/>
    </location>
</feature>